<keyword evidence="6" id="KW-0808">Transferase</keyword>
<dbReference type="InterPro" id="IPR050958">
    <property type="entry name" value="Cell_Adh-Cytoskel_Orgn"/>
</dbReference>
<dbReference type="PROSITE" id="PS01187">
    <property type="entry name" value="EGF_CA"/>
    <property type="match status" value="1"/>
</dbReference>
<dbReference type="GO" id="GO:0004714">
    <property type="term" value="F:transmembrane receptor protein tyrosine kinase activity"/>
    <property type="evidence" value="ECO:0007669"/>
    <property type="project" value="UniProtKB-EC"/>
</dbReference>
<dbReference type="PROSITE" id="PS00010">
    <property type="entry name" value="ASX_HYDROXYL"/>
    <property type="match status" value="1"/>
</dbReference>
<dbReference type="Pfam" id="PF13927">
    <property type="entry name" value="Ig_3"/>
    <property type="match status" value="1"/>
</dbReference>
<dbReference type="CDD" id="cd00054">
    <property type="entry name" value="EGF_CA"/>
    <property type="match status" value="1"/>
</dbReference>
<dbReference type="EC" id="2.7.10.1" evidence="6"/>
<organism evidence="6 7">
    <name type="scientific">Desmophyllum pertusum</name>
    <dbReference type="NCBI Taxonomy" id="174260"/>
    <lineage>
        <taxon>Eukaryota</taxon>
        <taxon>Metazoa</taxon>
        <taxon>Cnidaria</taxon>
        <taxon>Anthozoa</taxon>
        <taxon>Hexacorallia</taxon>
        <taxon>Scleractinia</taxon>
        <taxon>Caryophylliina</taxon>
        <taxon>Caryophylliidae</taxon>
        <taxon>Desmophyllum</taxon>
    </lineage>
</organism>
<name>A0A9W9Z3R4_9CNID</name>
<dbReference type="Proteomes" id="UP001163046">
    <property type="component" value="Unassembled WGS sequence"/>
</dbReference>
<evidence type="ECO:0000313" key="7">
    <source>
        <dbReference type="Proteomes" id="UP001163046"/>
    </source>
</evidence>
<dbReference type="OrthoDB" id="5985519at2759"/>
<evidence type="ECO:0000256" key="2">
    <source>
        <dbReference type="ARBA" id="ARBA00022729"/>
    </source>
</evidence>
<dbReference type="SMART" id="SM00179">
    <property type="entry name" value="EGF_CA"/>
    <property type="match status" value="1"/>
</dbReference>
<dbReference type="InterPro" id="IPR013098">
    <property type="entry name" value="Ig_I-set"/>
</dbReference>
<keyword evidence="3" id="KW-1015">Disulfide bond</keyword>
<dbReference type="SUPFAM" id="SSF48726">
    <property type="entry name" value="Immunoglobulin"/>
    <property type="match status" value="2"/>
</dbReference>
<dbReference type="InterPro" id="IPR013783">
    <property type="entry name" value="Ig-like_fold"/>
</dbReference>
<dbReference type="InterPro" id="IPR036179">
    <property type="entry name" value="Ig-like_dom_sf"/>
</dbReference>
<dbReference type="AlphaFoldDB" id="A0A9W9Z3R4"/>
<dbReference type="InterPro" id="IPR001881">
    <property type="entry name" value="EGF-like_Ca-bd_dom"/>
</dbReference>
<dbReference type="GO" id="GO:0005886">
    <property type="term" value="C:plasma membrane"/>
    <property type="evidence" value="ECO:0007669"/>
    <property type="project" value="TreeGrafter"/>
</dbReference>
<dbReference type="Pfam" id="PF07645">
    <property type="entry name" value="EGF_CA"/>
    <property type="match status" value="1"/>
</dbReference>
<dbReference type="GO" id="GO:0007156">
    <property type="term" value="P:homophilic cell adhesion via plasma membrane adhesion molecules"/>
    <property type="evidence" value="ECO:0007669"/>
    <property type="project" value="TreeGrafter"/>
</dbReference>
<keyword evidence="7" id="KW-1185">Reference proteome</keyword>
<dbReference type="InterPro" id="IPR000152">
    <property type="entry name" value="EGF-type_Asp/Asn_hydroxyl_site"/>
</dbReference>
<dbReference type="PANTHER" id="PTHR45080">
    <property type="entry name" value="CONTACTIN 5"/>
    <property type="match status" value="1"/>
</dbReference>
<dbReference type="GO" id="GO:0043025">
    <property type="term" value="C:neuronal cell body"/>
    <property type="evidence" value="ECO:0007669"/>
    <property type="project" value="TreeGrafter"/>
</dbReference>
<keyword evidence="1" id="KW-0245">EGF-like domain</keyword>
<dbReference type="InterPro" id="IPR003598">
    <property type="entry name" value="Ig_sub2"/>
</dbReference>
<feature type="signal peptide" evidence="4">
    <location>
        <begin position="1"/>
        <end position="20"/>
    </location>
</feature>
<dbReference type="PANTHER" id="PTHR45080:SF8">
    <property type="entry name" value="IG-LIKE DOMAIN-CONTAINING PROTEIN"/>
    <property type="match status" value="1"/>
</dbReference>
<evidence type="ECO:0000256" key="1">
    <source>
        <dbReference type="ARBA" id="ARBA00022536"/>
    </source>
</evidence>
<feature type="domain" description="Ig-like" evidence="5">
    <location>
        <begin position="221"/>
        <end position="316"/>
    </location>
</feature>
<dbReference type="Pfam" id="PF07679">
    <property type="entry name" value="I-set"/>
    <property type="match status" value="1"/>
</dbReference>
<evidence type="ECO:0000313" key="6">
    <source>
        <dbReference type="EMBL" id="KAJ7372699.1"/>
    </source>
</evidence>
<evidence type="ECO:0000256" key="3">
    <source>
        <dbReference type="ARBA" id="ARBA00023157"/>
    </source>
</evidence>
<dbReference type="GO" id="GO:0005509">
    <property type="term" value="F:calcium ion binding"/>
    <property type="evidence" value="ECO:0007669"/>
    <property type="project" value="InterPro"/>
</dbReference>
<gene>
    <name evidence="6" type="primary">rig-6</name>
    <name evidence="6" type="ORF">OS493_017973</name>
</gene>
<dbReference type="InterPro" id="IPR049883">
    <property type="entry name" value="NOTCH1_EGF-like"/>
</dbReference>
<feature type="domain" description="Ig-like" evidence="5">
    <location>
        <begin position="321"/>
        <end position="428"/>
    </location>
</feature>
<dbReference type="EMBL" id="MU826835">
    <property type="protein sequence ID" value="KAJ7372699.1"/>
    <property type="molecule type" value="Genomic_DNA"/>
</dbReference>
<protein>
    <submittedName>
        <fullName evidence="6">Cell adhesion</fullName>
        <ecNumber evidence="6">2.7.10.1</ecNumber>
    </submittedName>
</protein>
<dbReference type="Gene3D" id="2.10.25.10">
    <property type="entry name" value="Laminin"/>
    <property type="match status" value="1"/>
</dbReference>
<dbReference type="InterPro" id="IPR018097">
    <property type="entry name" value="EGF_Ca-bd_CS"/>
</dbReference>
<accession>A0A9W9Z3R4</accession>
<feature type="chain" id="PRO_5040854835" evidence="4">
    <location>
        <begin position="21"/>
        <end position="431"/>
    </location>
</feature>
<dbReference type="GO" id="GO:0030424">
    <property type="term" value="C:axon"/>
    <property type="evidence" value="ECO:0007669"/>
    <property type="project" value="TreeGrafter"/>
</dbReference>
<dbReference type="PROSITE" id="PS50835">
    <property type="entry name" value="IG_LIKE"/>
    <property type="match status" value="2"/>
</dbReference>
<dbReference type="InterPro" id="IPR003599">
    <property type="entry name" value="Ig_sub"/>
</dbReference>
<dbReference type="SMART" id="SM00408">
    <property type="entry name" value="IGc2"/>
    <property type="match status" value="2"/>
</dbReference>
<dbReference type="InterPro" id="IPR007110">
    <property type="entry name" value="Ig-like_dom"/>
</dbReference>
<reference evidence="6" key="1">
    <citation type="submission" date="2023-01" db="EMBL/GenBank/DDBJ databases">
        <title>Genome assembly of the deep-sea coral Lophelia pertusa.</title>
        <authorList>
            <person name="Herrera S."/>
            <person name="Cordes E."/>
        </authorList>
    </citation>
    <scope>NUCLEOTIDE SEQUENCE</scope>
    <source>
        <strain evidence="6">USNM1676648</strain>
        <tissue evidence="6">Polyp</tissue>
    </source>
</reference>
<keyword evidence="2 4" id="KW-0732">Signal</keyword>
<dbReference type="SUPFAM" id="SSF57196">
    <property type="entry name" value="EGF/Laminin"/>
    <property type="match status" value="1"/>
</dbReference>
<dbReference type="Gene3D" id="2.60.40.10">
    <property type="entry name" value="Immunoglobulins"/>
    <property type="match status" value="2"/>
</dbReference>
<sequence length="431" mass="47593">MFSSTAVLLVFAMLQLQSTSIVVGNLFKSINTGLEGIRRNHCLQLRRSSANVQFPWYCKPGRLSVIYVHVGPGWVKTNRFSYTGAVQRNADVKFMTEQDGGGQILAKFNSAILNCQGFSALKRKTCTIPRALRPWSGTITVEIGRHPSTRFQMSGTPVCLKPGFEGYNCDQDINECVVHKDKRLCAWKEGCVNTYGGYKCKCPAGYKVSSKDFRLCDKDIPKILSRSSNYTFIMFQTATLPCRYSASSPVTIKWQINNKIIAIKQLNGAKQTADSRLTLHDNGDLSIRKVTYGDAGKFICVVQNVRFGAYITHNLNIESSPLMAVQFLVSGKHTTSHVYRVGDDVTIDCQVIAMPVPTVTLSYGQQMITTTARTKVILGKLPNSPVSHLPGSLQLQLRITGVTQADAGIYSCQAKNRHGVTTKSIKLTVTL</sequence>
<evidence type="ECO:0000259" key="5">
    <source>
        <dbReference type="PROSITE" id="PS50835"/>
    </source>
</evidence>
<evidence type="ECO:0000256" key="4">
    <source>
        <dbReference type="SAM" id="SignalP"/>
    </source>
</evidence>
<dbReference type="GO" id="GO:0008046">
    <property type="term" value="F:axon guidance receptor activity"/>
    <property type="evidence" value="ECO:0007669"/>
    <property type="project" value="TreeGrafter"/>
</dbReference>
<dbReference type="SMART" id="SM00409">
    <property type="entry name" value="IG"/>
    <property type="match status" value="2"/>
</dbReference>
<proteinExistence type="predicted"/>
<comment type="caution">
    <text evidence="6">The sequence shown here is derived from an EMBL/GenBank/DDBJ whole genome shotgun (WGS) entry which is preliminary data.</text>
</comment>
<dbReference type="GO" id="GO:0050808">
    <property type="term" value="P:synapse organization"/>
    <property type="evidence" value="ECO:0007669"/>
    <property type="project" value="TreeGrafter"/>
</dbReference>
<dbReference type="CDD" id="cd00096">
    <property type="entry name" value="Ig"/>
    <property type="match status" value="1"/>
</dbReference>